<dbReference type="PANTHER" id="PTHR11011">
    <property type="entry name" value="MALE STERILITY PROTEIN 2-RELATED"/>
    <property type="match status" value="1"/>
</dbReference>
<feature type="non-terminal residue" evidence="2">
    <location>
        <position position="1"/>
    </location>
</feature>
<comment type="caution">
    <text evidence="2">The sequence shown here is derived from an EMBL/GenBank/DDBJ whole genome shotgun (WGS) entry which is preliminary data.</text>
</comment>
<dbReference type="InterPro" id="IPR033640">
    <property type="entry name" value="FAR_C"/>
</dbReference>
<dbReference type="CDD" id="cd09071">
    <property type="entry name" value="FAR_C"/>
    <property type="match status" value="1"/>
</dbReference>
<reference evidence="2" key="1">
    <citation type="submission" date="2020-07" db="EMBL/GenBank/DDBJ databases">
        <authorList>
            <person name="Nazaruddin N."/>
        </authorList>
    </citation>
    <scope>NUCLEOTIDE SEQUENCE</scope>
</reference>
<dbReference type="Pfam" id="PF03015">
    <property type="entry name" value="Sterile"/>
    <property type="match status" value="1"/>
</dbReference>
<sequence>MFHFLSLDCLKNICVECSVETPMNDISWYPYCKIVENKFIYDILNIFLHVLPAFVIDIVLKLRGKEPIMMKINKYFNKLLTMLEYYTFHEWTFHRDNVYKMAEDIKMLKDSNKVRLDIRDINWKKYIANYHSGIVKFILKEKPDPIKAAQRLS</sequence>
<evidence type="ECO:0000313" key="3">
    <source>
        <dbReference type="Proteomes" id="UP000752696"/>
    </source>
</evidence>
<evidence type="ECO:0000313" key="2">
    <source>
        <dbReference type="EMBL" id="CAD1470774.1"/>
    </source>
</evidence>
<dbReference type="GO" id="GO:0035336">
    <property type="term" value="P:long-chain fatty-acyl-CoA metabolic process"/>
    <property type="evidence" value="ECO:0007669"/>
    <property type="project" value="TreeGrafter"/>
</dbReference>
<dbReference type="GO" id="GO:0080019">
    <property type="term" value="F:alcohol-forming very long-chain fatty acyl-CoA reductase activity"/>
    <property type="evidence" value="ECO:0007669"/>
    <property type="project" value="InterPro"/>
</dbReference>
<accession>A0A6V7GY18</accession>
<evidence type="ECO:0000259" key="1">
    <source>
        <dbReference type="Pfam" id="PF03015"/>
    </source>
</evidence>
<dbReference type="AlphaFoldDB" id="A0A6V7GY18"/>
<proteinExistence type="predicted"/>
<dbReference type="Proteomes" id="UP000752696">
    <property type="component" value="Unassembled WGS sequence"/>
</dbReference>
<dbReference type="OrthoDB" id="7610172at2759"/>
<name>A0A6V7GY18_9HYME</name>
<organism evidence="2 3">
    <name type="scientific">Heterotrigona itama</name>
    <dbReference type="NCBI Taxonomy" id="395501"/>
    <lineage>
        <taxon>Eukaryota</taxon>
        <taxon>Metazoa</taxon>
        <taxon>Ecdysozoa</taxon>
        <taxon>Arthropoda</taxon>
        <taxon>Hexapoda</taxon>
        <taxon>Insecta</taxon>
        <taxon>Pterygota</taxon>
        <taxon>Neoptera</taxon>
        <taxon>Endopterygota</taxon>
        <taxon>Hymenoptera</taxon>
        <taxon>Apocrita</taxon>
        <taxon>Aculeata</taxon>
        <taxon>Apoidea</taxon>
        <taxon>Anthophila</taxon>
        <taxon>Apidae</taxon>
        <taxon>Heterotrigona</taxon>
    </lineage>
</organism>
<protein>
    <recommendedName>
        <fullName evidence="1">Fatty acyl-CoA reductase C-terminal domain-containing protein</fullName>
    </recommendedName>
</protein>
<dbReference type="GO" id="GO:0005777">
    <property type="term" value="C:peroxisome"/>
    <property type="evidence" value="ECO:0007669"/>
    <property type="project" value="TreeGrafter"/>
</dbReference>
<dbReference type="EMBL" id="CAJDYZ010003964">
    <property type="protein sequence ID" value="CAD1470774.1"/>
    <property type="molecule type" value="Genomic_DNA"/>
</dbReference>
<feature type="domain" description="Fatty acyl-CoA reductase C-terminal" evidence="1">
    <location>
        <begin position="48"/>
        <end position="141"/>
    </location>
</feature>
<keyword evidence="3" id="KW-1185">Reference proteome</keyword>
<gene>
    <name evidence="2" type="ORF">MHI_LOCUS202229</name>
</gene>
<dbReference type="PANTHER" id="PTHR11011:SF116">
    <property type="entry name" value="FATTY ACYL-COA REDUCTASE CG5065-RELATED"/>
    <property type="match status" value="1"/>
</dbReference>
<dbReference type="InterPro" id="IPR026055">
    <property type="entry name" value="FAR"/>
</dbReference>